<sequence length="162" mass="18277">MSISGTFVKFKGTDGLLKLWTVKTNECVATYNQHEDKVWALTLGKKTEMLATGGSDAVINLWHDSTAADKEDEINKLLNHLANISIICTDVDRVKGTRFFECPPLHDQEIYELVTSKDSFQQKRSEEEIGYVSPTELRAICEKCLLLITITIPEMDVNKIEP</sequence>
<name>A0ACB8YP50_9ASTR</name>
<accession>A0ACB8YP50</accession>
<comment type="caution">
    <text evidence="1">The sequence shown here is derived from an EMBL/GenBank/DDBJ whole genome shotgun (WGS) entry which is preliminary data.</text>
</comment>
<organism evidence="1 2">
    <name type="scientific">Smallanthus sonchifolius</name>
    <dbReference type="NCBI Taxonomy" id="185202"/>
    <lineage>
        <taxon>Eukaryota</taxon>
        <taxon>Viridiplantae</taxon>
        <taxon>Streptophyta</taxon>
        <taxon>Embryophyta</taxon>
        <taxon>Tracheophyta</taxon>
        <taxon>Spermatophyta</taxon>
        <taxon>Magnoliopsida</taxon>
        <taxon>eudicotyledons</taxon>
        <taxon>Gunneridae</taxon>
        <taxon>Pentapetalae</taxon>
        <taxon>asterids</taxon>
        <taxon>campanulids</taxon>
        <taxon>Asterales</taxon>
        <taxon>Asteraceae</taxon>
        <taxon>Asteroideae</taxon>
        <taxon>Heliantheae alliance</taxon>
        <taxon>Millerieae</taxon>
        <taxon>Smallanthus</taxon>
    </lineage>
</organism>
<evidence type="ECO:0000313" key="1">
    <source>
        <dbReference type="EMBL" id="KAI3687031.1"/>
    </source>
</evidence>
<evidence type="ECO:0000313" key="2">
    <source>
        <dbReference type="Proteomes" id="UP001056120"/>
    </source>
</evidence>
<dbReference type="Proteomes" id="UP001056120">
    <property type="component" value="Linkage Group LG27"/>
</dbReference>
<keyword evidence="2" id="KW-1185">Reference proteome</keyword>
<dbReference type="EMBL" id="CM042044">
    <property type="protein sequence ID" value="KAI3687031.1"/>
    <property type="molecule type" value="Genomic_DNA"/>
</dbReference>
<reference evidence="2" key="1">
    <citation type="journal article" date="2022" name="Mol. Ecol. Resour.">
        <title>The genomes of chicory, endive, great burdock and yacon provide insights into Asteraceae palaeo-polyploidization history and plant inulin production.</title>
        <authorList>
            <person name="Fan W."/>
            <person name="Wang S."/>
            <person name="Wang H."/>
            <person name="Wang A."/>
            <person name="Jiang F."/>
            <person name="Liu H."/>
            <person name="Zhao H."/>
            <person name="Xu D."/>
            <person name="Zhang Y."/>
        </authorList>
    </citation>
    <scope>NUCLEOTIDE SEQUENCE [LARGE SCALE GENOMIC DNA]</scope>
    <source>
        <strain evidence="2">cv. Yunnan</strain>
    </source>
</reference>
<protein>
    <submittedName>
        <fullName evidence="1">Uncharacterized protein</fullName>
    </submittedName>
</protein>
<proteinExistence type="predicted"/>
<reference evidence="1 2" key="2">
    <citation type="journal article" date="2022" name="Mol. Ecol. Resour.">
        <title>The genomes of chicory, endive, great burdock and yacon provide insights into Asteraceae paleo-polyploidization history and plant inulin production.</title>
        <authorList>
            <person name="Fan W."/>
            <person name="Wang S."/>
            <person name="Wang H."/>
            <person name="Wang A."/>
            <person name="Jiang F."/>
            <person name="Liu H."/>
            <person name="Zhao H."/>
            <person name="Xu D."/>
            <person name="Zhang Y."/>
        </authorList>
    </citation>
    <scope>NUCLEOTIDE SEQUENCE [LARGE SCALE GENOMIC DNA]</scope>
    <source>
        <strain evidence="2">cv. Yunnan</strain>
        <tissue evidence="1">Leaves</tissue>
    </source>
</reference>
<gene>
    <name evidence="1" type="ORF">L1987_80721</name>
</gene>